<keyword evidence="5" id="KW-0574">Periplasm</keyword>
<comment type="subcellular location">
    <subcellularLocation>
        <location evidence="1">Periplasm</location>
    </subcellularLocation>
</comment>
<dbReference type="Pfam" id="PF06433">
    <property type="entry name" value="Me-amine-dh_H"/>
    <property type="match status" value="1"/>
</dbReference>
<dbReference type="SUPFAM" id="SSF50969">
    <property type="entry name" value="YVTN repeat-like/Quinoprotein amine dehydrogenase"/>
    <property type="match status" value="1"/>
</dbReference>
<evidence type="ECO:0000256" key="7">
    <source>
        <dbReference type="ARBA" id="ARBA00023002"/>
    </source>
</evidence>
<dbReference type="EMBL" id="CP041614">
    <property type="protein sequence ID" value="QDO83307.1"/>
    <property type="molecule type" value="Genomic_DNA"/>
</dbReference>
<evidence type="ECO:0000256" key="4">
    <source>
        <dbReference type="ARBA" id="ARBA00022729"/>
    </source>
</evidence>
<keyword evidence="9" id="KW-1185">Reference proteome</keyword>
<gene>
    <name evidence="8" type="ORF">FM037_08795</name>
</gene>
<organism evidence="8 9">
    <name type="scientific">Shewanella psychropiezotolerans</name>
    <dbReference type="NCBI Taxonomy" id="2593655"/>
    <lineage>
        <taxon>Bacteria</taxon>
        <taxon>Pseudomonadati</taxon>
        <taxon>Pseudomonadota</taxon>
        <taxon>Gammaproteobacteria</taxon>
        <taxon>Alteromonadales</taxon>
        <taxon>Shewanellaceae</taxon>
        <taxon>Shewanella</taxon>
    </lineage>
</organism>
<evidence type="ECO:0000313" key="8">
    <source>
        <dbReference type="EMBL" id="QDO83307.1"/>
    </source>
</evidence>
<dbReference type="InterPro" id="IPR009451">
    <property type="entry name" value="Metamine_DH_Hvc"/>
</dbReference>
<dbReference type="InterPro" id="IPR015943">
    <property type="entry name" value="WD40/YVTN_repeat-like_dom_sf"/>
</dbReference>
<comment type="similarity">
    <text evidence="2">Belongs to the aromatic amine dehydrogenase heavy chain family.</text>
</comment>
<dbReference type="RefSeq" id="WP_144045686.1">
    <property type="nucleotide sequence ID" value="NZ_CP041614.1"/>
</dbReference>
<keyword evidence="6" id="KW-0249">Electron transport</keyword>
<dbReference type="Gene3D" id="2.130.10.10">
    <property type="entry name" value="YVTN repeat-like/Quinoprotein amine dehydrogenase"/>
    <property type="match status" value="1"/>
</dbReference>
<evidence type="ECO:0000313" key="9">
    <source>
        <dbReference type="Proteomes" id="UP000315947"/>
    </source>
</evidence>
<keyword evidence="3" id="KW-0813">Transport</keyword>
<dbReference type="Proteomes" id="UP000315947">
    <property type="component" value="Chromosome"/>
</dbReference>
<proteinExistence type="inferred from homology"/>
<keyword evidence="4" id="KW-0732">Signal</keyword>
<accession>A0ABX5WW35</accession>
<reference evidence="8 9" key="1">
    <citation type="submission" date="2019-07" db="EMBL/GenBank/DDBJ databases">
        <title>Shewanella sp. YLB-06 whole genomic sequence.</title>
        <authorList>
            <person name="Yu L."/>
        </authorList>
    </citation>
    <scope>NUCLEOTIDE SEQUENCE [LARGE SCALE GENOMIC DNA]</scope>
    <source>
        <strain evidence="8 9">YLB-06</strain>
    </source>
</reference>
<evidence type="ECO:0000256" key="3">
    <source>
        <dbReference type="ARBA" id="ARBA00022448"/>
    </source>
</evidence>
<name>A0ABX5WW35_9GAMM</name>
<evidence type="ECO:0000256" key="6">
    <source>
        <dbReference type="ARBA" id="ARBA00022982"/>
    </source>
</evidence>
<sequence length="404" mass="45195">MNIRSNINTLKILVALLLLQCGYAFSIDSSAIKKAINPKLPPLPIEETGNVMILPDVFPETWMFVDETSFTNMFGGKMILLDVAETRHSKRIKGTADKNLMGNFIQAKTRPEFYIMESFHTRGARGPLTDVLTIYNKTTMAVIKELVWKDRRLQALPRRNAMALSADEKFLYVANFSPAGSFTVVELNSKKIIETIETPGCVLTFSTGIRSISSLCSNGGMLTTVIDEKGHLKSRHRLKPFFDTDKSPIFERPAIIDGIAYFPSFDGLLHELNLSGKVAKHITSWSLLNEQERKQNWRPGGLALNDSDEQGLMYIIMHSDGHDGTQTQGGSQVWIFDVRAKKRIKVIDIPNWAVSIALTRGIKPLLVVTNGELNLDIYNPESGELIQTLKDFGNISPLVIHKAY</sequence>
<evidence type="ECO:0000256" key="5">
    <source>
        <dbReference type="ARBA" id="ARBA00022764"/>
    </source>
</evidence>
<dbReference type="InterPro" id="IPR011044">
    <property type="entry name" value="Quino_amine_DH_bsu"/>
</dbReference>
<evidence type="ECO:0000256" key="2">
    <source>
        <dbReference type="ARBA" id="ARBA00010548"/>
    </source>
</evidence>
<protein>
    <submittedName>
        <fullName evidence="8">Methylamine dehydrogenase</fullName>
    </submittedName>
</protein>
<evidence type="ECO:0000256" key="1">
    <source>
        <dbReference type="ARBA" id="ARBA00004418"/>
    </source>
</evidence>
<keyword evidence="7" id="KW-0560">Oxidoreductase</keyword>